<dbReference type="Pfam" id="PF04134">
    <property type="entry name" value="DCC1-like"/>
    <property type="match status" value="1"/>
</dbReference>
<evidence type="ECO:0000313" key="1">
    <source>
        <dbReference type="EMBL" id="APR04149.1"/>
    </source>
</evidence>
<dbReference type="RefSeq" id="WP_075147671.1">
    <property type="nucleotide sequence ID" value="NZ_CP018839.1"/>
</dbReference>
<dbReference type="InterPro" id="IPR007263">
    <property type="entry name" value="DCC1-like"/>
</dbReference>
<organism evidence="1 2">
    <name type="scientific">Thauera chlorobenzoica</name>
    <dbReference type="NCBI Taxonomy" id="96773"/>
    <lineage>
        <taxon>Bacteria</taxon>
        <taxon>Pseudomonadati</taxon>
        <taxon>Pseudomonadota</taxon>
        <taxon>Betaproteobacteria</taxon>
        <taxon>Rhodocyclales</taxon>
        <taxon>Zoogloeaceae</taxon>
        <taxon>Thauera</taxon>
    </lineage>
</organism>
<sequence length="123" mass="14125">MAAERNPLTVYYDGACPRCVRDRARYERLAGEHAADTCWVDISGRDDELRRRGIDPRAALRELHVADADGRVHRELDAYIVLMARTPQLRPLAWLIGLPVIRPLLSWLYRTAVLHRLRASGRL</sequence>
<name>A0A1H5T4D2_9RHOO</name>
<dbReference type="KEGG" id="tcl:Tchl_1290"/>
<protein>
    <submittedName>
        <fullName evidence="1">Cell division inhibitor</fullName>
    </submittedName>
</protein>
<accession>A0A1H5T4D2</accession>
<dbReference type="EMBL" id="CP018839">
    <property type="protein sequence ID" value="APR04149.1"/>
    <property type="molecule type" value="Genomic_DNA"/>
</dbReference>
<gene>
    <name evidence="1" type="ORF">Tchl_1290</name>
</gene>
<dbReference type="InterPro" id="IPR044691">
    <property type="entry name" value="DCC1_Trx"/>
</dbReference>
<dbReference type="STRING" id="96773.Tchl_1290"/>
<keyword evidence="2" id="KW-1185">Reference proteome</keyword>
<proteinExistence type="predicted"/>
<dbReference type="Proteomes" id="UP000185739">
    <property type="component" value="Chromosome"/>
</dbReference>
<reference evidence="1 2" key="1">
    <citation type="submission" date="2016-12" db="EMBL/GenBank/DDBJ databases">
        <title>Complete genome sequence of Thauera chlorobenzoica, a Betaproteobacterium degrading haloaromatics anaerobically to CO2 and halides.</title>
        <authorList>
            <person name="Goris T."/>
            <person name="Mergelsberg M."/>
            <person name="Boll M."/>
        </authorList>
    </citation>
    <scope>NUCLEOTIDE SEQUENCE [LARGE SCALE GENOMIC DNA]</scope>
    <source>
        <strain evidence="1 2">3CB1</strain>
    </source>
</reference>
<dbReference type="GO" id="GO:0015035">
    <property type="term" value="F:protein-disulfide reductase activity"/>
    <property type="evidence" value="ECO:0007669"/>
    <property type="project" value="InterPro"/>
</dbReference>
<keyword evidence="1" id="KW-0131">Cell cycle</keyword>
<keyword evidence="1" id="KW-0132">Cell division</keyword>
<dbReference type="OrthoDB" id="5294764at2"/>
<dbReference type="AlphaFoldDB" id="A0A1H5T4D2"/>
<dbReference type="PANTHER" id="PTHR34290:SF2">
    <property type="entry name" value="OS04G0668800 PROTEIN"/>
    <property type="match status" value="1"/>
</dbReference>
<evidence type="ECO:0000313" key="2">
    <source>
        <dbReference type="Proteomes" id="UP000185739"/>
    </source>
</evidence>
<dbReference type="PANTHER" id="PTHR34290">
    <property type="entry name" value="SI:CH73-390P7.2"/>
    <property type="match status" value="1"/>
</dbReference>
<dbReference type="GO" id="GO:0051301">
    <property type="term" value="P:cell division"/>
    <property type="evidence" value="ECO:0007669"/>
    <property type="project" value="UniProtKB-KW"/>
</dbReference>